<organism evidence="1 2">
    <name type="scientific">Crotalaria pallida</name>
    <name type="common">Smooth rattlebox</name>
    <name type="synonym">Crotalaria striata</name>
    <dbReference type="NCBI Taxonomy" id="3830"/>
    <lineage>
        <taxon>Eukaryota</taxon>
        <taxon>Viridiplantae</taxon>
        <taxon>Streptophyta</taxon>
        <taxon>Embryophyta</taxon>
        <taxon>Tracheophyta</taxon>
        <taxon>Spermatophyta</taxon>
        <taxon>Magnoliopsida</taxon>
        <taxon>eudicotyledons</taxon>
        <taxon>Gunneridae</taxon>
        <taxon>Pentapetalae</taxon>
        <taxon>rosids</taxon>
        <taxon>fabids</taxon>
        <taxon>Fabales</taxon>
        <taxon>Fabaceae</taxon>
        <taxon>Papilionoideae</taxon>
        <taxon>50 kb inversion clade</taxon>
        <taxon>genistoids sensu lato</taxon>
        <taxon>core genistoids</taxon>
        <taxon>Crotalarieae</taxon>
        <taxon>Crotalaria</taxon>
    </lineage>
</organism>
<dbReference type="EMBL" id="JAYWIO010000001">
    <property type="protein sequence ID" value="KAK7290314.1"/>
    <property type="molecule type" value="Genomic_DNA"/>
</dbReference>
<gene>
    <name evidence="1" type="ORF">RIF29_04635</name>
</gene>
<reference evidence="1 2" key="1">
    <citation type="submission" date="2024-01" db="EMBL/GenBank/DDBJ databases">
        <title>The genomes of 5 underutilized Papilionoideae crops provide insights into root nodulation and disease resistanc.</title>
        <authorList>
            <person name="Yuan L."/>
        </authorList>
    </citation>
    <scope>NUCLEOTIDE SEQUENCE [LARGE SCALE GENOMIC DNA]</scope>
    <source>
        <strain evidence="1">ZHUSHIDOU_FW_LH</strain>
        <tissue evidence="1">Leaf</tissue>
    </source>
</reference>
<protein>
    <submittedName>
        <fullName evidence="1">Uncharacterized protein</fullName>
    </submittedName>
</protein>
<dbReference type="AlphaFoldDB" id="A0AAN9PAH3"/>
<evidence type="ECO:0000313" key="1">
    <source>
        <dbReference type="EMBL" id="KAK7290314.1"/>
    </source>
</evidence>
<name>A0AAN9PAH3_CROPI</name>
<accession>A0AAN9PAH3</accession>
<evidence type="ECO:0000313" key="2">
    <source>
        <dbReference type="Proteomes" id="UP001372338"/>
    </source>
</evidence>
<proteinExistence type="predicted"/>
<dbReference type="Proteomes" id="UP001372338">
    <property type="component" value="Unassembled WGS sequence"/>
</dbReference>
<sequence>MTEAKAMAAVADLGAWIPRSTYSEMRQERRNARRIQAEIPCVSARRSSCRTQKISSEVVRINDQARKVFGKLITRASPHLPVQARKDVRNKLSNDQAQQTLRCSVELIIGLHKTTYCGWLDIAEVCAYGRPTRSGSMWSAGHCQRM</sequence>
<keyword evidence="2" id="KW-1185">Reference proteome</keyword>
<comment type="caution">
    <text evidence="1">The sequence shown here is derived from an EMBL/GenBank/DDBJ whole genome shotgun (WGS) entry which is preliminary data.</text>
</comment>